<organism evidence="7 8">
    <name type="scientific">endosymbiont of Riftia pachyptila</name>
    <name type="common">vent Ph05</name>
    <dbReference type="NCBI Taxonomy" id="1048808"/>
    <lineage>
        <taxon>Bacteria</taxon>
        <taxon>Pseudomonadati</taxon>
        <taxon>Pseudomonadota</taxon>
        <taxon>Gammaproteobacteria</taxon>
        <taxon>sulfur-oxidizing symbionts</taxon>
    </lineage>
</organism>
<keyword evidence="5" id="KW-0812">Transmembrane</keyword>
<keyword evidence="8" id="KW-1185">Reference proteome</keyword>
<dbReference type="PANTHER" id="PTHR32089">
    <property type="entry name" value="METHYL-ACCEPTING CHEMOTAXIS PROTEIN MCPB"/>
    <property type="match status" value="1"/>
</dbReference>
<keyword evidence="5" id="KW-1133">Transmembrane helix</keyword>
<comment type="similarity">
    <text evidence="3">Belongs to the methyl-accepting chemotaxis (MCP) protein family.</text>
</comment>
<proteinExistence type="inferred from homology"/>
<reference evidence="7" key="1">
    <citation type="journal article" date="2011" name="ISME J.">
        <title>The endosymbionts of the deep-sea tubeworms Riftia pachyptila and Tevnia jerichonana share an identical physiology as revealed by proteogenomic analyses.</title>
        <authorList>
            <person name="Gardebrecht A."/>
            <person name="Markert S."/>
            <person name="Felbeck H."/>
            <person name="Thuermer A."/>
            <person name="Albrecht D."/>
            <person name="Wollherr A."/>
            <person name="Kabisch J."/>
            <person name="Lehmann R."/>
            <person name="Daniel R."/>
            <person name="Liesegang H."/>
            <person name="Hecker M."/>
            <person name="Sievert S.M."/>
            <person name="Schweder T."/>
        </authorList>
    </citation>
    <scope>NUCLEOTIDE SEQUENCE [LARGE SCALE GENOMIC DNA]</scope>
</reference>
<evidence type="ECO:0000259" key="6">
    <source>
        <dbReference type="PROSITE" id="PS50111"/>
    </source>
</evidence>
<protein>
    <submittedName>
        <fullName evidence="7">Chemotaxis sensory transducer</fullName>
    </submittedName>
</protein>
<comment type="caution">
    <text evidence="7">The sequence shown here is derived from an EMBL/GenBank/DDBJ whole genome shotgun (WGS) entry which is preliminary data.</text>
</comment>
<evidence type="ECO:0000256" key="5">
    <source>
        <dbReference type="SAM" id="Phobius"/>
    </source>
</evidence>
<evidence type="ECO:0000256" key="4">
    <source>
        <dbReference type="PROSITE-ProRule" id="PRU00284"/>
    </source>
</evidence>
<dbReference type="AlphaFoldDB" id="G2DFF1"/>
<feature type="domain" description="Methyl-accepting transducer" evidence="6">
    <location>
        <begin position="100"/>
        <end position="333"/>
    </location>
</feature>
<gene>
    <name evidence="7" type="ORF">Rifp1Sym_cq00080</name>
</gene>
<evidence type="ECO:0000313" key="8">
    <source>
        <dbReference type="Proteomes" id="UP000004491"/>
    </source>
</evidence>
<dbReference type="Proteomes" id="UP000004491">
    <property type="component" value="Unassembled WGS sequence"/>
</dbReference>
<dbReference type="PANTHER" id="PTHR32089:SF112">
    <property type="entry name" value="LYSOZYME-LIKE PROTEIN-RELATED"/>
    <property type="match status" value="1"/>
</dbReference>
<dbReference type="SMART" id="SM00283">
    <property type="entry name" value="MA"/>
    <property type="match status" value="1"/>
</dbReference>
<dbReference type="SUPFAM" id="SSF58104">
    <property type="entry name" value="Methyl-accepting chemotaxis protein (MCP) signaling domain"/>
    <property type="match status" value="1"/>
</dbReference>
<dbReference type="GO" id="GO:0016020">
    <property type="term" value="C:membrane"/>
    <property type="evidence" value="ECO:0007669"/>
    <property type="project" value="UniProtKB-SubCell"/>
</dbReference>
<dbReference type="GO" id="GO:0004888">
    <property type="term" value="F:transmembrane signaling receptor activity"/>
    <property type="evidence" value="ECO:0007669"/>
    <property type="project" value="InterPro"/>
</dbReference>
<comment type="subcellular location">
    <subcellularLocation>
        <location evidence="1">Membrane</location>
    </subcellularLocation>
</comment>
<dbReference type="PRINTS" id="PR00260">
    <property type="entry name" value="CHEMTRNSDUCR"/>
</dbReference>
<dbReference type="Gene3D" id="1.10.287.950">
    <property type="entry name" value="Methyl-accepting chemotaxis protein"/>
    <property type="match status" value="1"/>
</dbReference>
<evidence type="ECO:0000256" key="3">
    <source>
        <dbReference type="ARBA" id="ARBA00029447"/>
    </source>
</evidence>
<evidence type="ECO:0000256" key="1">
    <source>
        <dbReference type="ARBA" id="ARBA00004370"/>
    </source>
</evidence>
<dbReference type="InterPro" id="IPR004090">
    <property type="entry name" value="Chemotax_Me-accpt_rcpt"/>
</dbReference>
<keyword evidence="2 4" id="KW-0807">Transducer</keyword>
<accession>G2DFF1</accession>
<dbReference type="GO" id="GO:0007165">
    <property type="term" value="P:signal transduction"/>
    <property type="evidence" value="ECO:0007669"/>
    <property type="project" value="UniProtKB-KW"/>
</dbReference>
<sequence length="408" mass="45469">MTTVEQQSEPSQKKIKSLLCWAASALLTVAIIVPFIIESTWIHITLEVTALISVLVSAILHHRESQEAAQQLTCHTRQTDDYQSLFDQAMQELNGQFHQVHHDLDHVINLVSDAITRLSNNFTTIHDESSRSEQTLAGLIDVLTKEVEESGKQDQFASVERFAHETEHIVGNFATTIRNITEANLTIVDRFSNINQDADNAVSLLKEVDDISAQTNLLALNAAIEAARAGDAGRGFAVVADEVRLLSQRTTDFNTQIRELLTEMQNAIHSIRSIVEQSAATDISVIEQSREKLSQMWSEMEQINSSVQAHQDQLTKITQQTRQQVADGITSLQVDDMSRQILEHAHQRLGQINDVSQQISTILLNHQQGDPPLEELSNLLNLIRNGFQSLGRKSVQADNMGSGNVDLF</sequence>
<feature type="transmembrane region" description="Helical" evidence="5">
    <location>
        <begin position="18"/>
        <end position="36"/>
    </location>
</feature>
<name>G2DFF1_9GAMM</name>
<keyword evidence="5" id="KW-0472">Membrane</keyword>
<dbReference type="PROSITE" id="PS50111">
    <property type="entry name" value="CHEMOTAXIS_TRANSDUC_2"/>
    <property type="match status" value="1"/>
</dbReference>
<dbReference type="EMBL" id="AFOC01000070">
    <property type="protein sequence ID" value="EGV50644.1"/>
    <property type="molecule type" value="Genomic_DNA"/>
</dbReference>
<evidence type="ECO:0000313" key="7">
    <source>
        <dbReference type="EMBL" id="EGV50644.1"/>
    </source>
</evidence>
<dbReference type="InterPro" id="IPR004089">
    <property type="entry name" value="MCPsignal_dom"/>
</dbReference>
<dbReference type="Pfam" id="PF00015">
    <property type="entry name" value="MCPsignal"/>
    <property type="match status" value="1"/>
</dbReference>
<dbReference type="GO" id="GO:0006935">
    <property type="term" value="P:chemotaxis"/>
    <property type="evidence" value="ECO:0007669"/>
    <property type="project" value="InterPro"/>
</dbReference>
<evidence type="ECO:0000256" key="2">
    <source>
        <dbReference type="ARBA" id="ARBA00023224"/>
    </source>
</evidence>